<dbReference type="RefSeq" id="WP_058240210.1">
    <property type="nucleotide sequence ID" value="NZ_CYPW01000024.1"/>
</dbReference>
<accession>A0A0P1FBW4</accession>
<gene>
    <name evidence="2" type="ORF">SHM7688_02501</name>
</gene>
<keyword evidence="3" id="KW-1185">Reference proteome</keyword>
<name>A0A0P1FBW4_9RHOB</name>
<evidence type="ECO:0000256" key="1">
    <source>
        <dbReference type="SAM" id="MobiDB-lite"/>
    </source>
</evidence>
<organism evidence="2 3">
    <name type="scientific">Shimia marina</name>
    <dbReference type="NCBI Taxonomy" id="321267"/>
    <lineage>
        <taxon>Bacteria</taxon>
        <taxon>Pseudomonadati</taxon>
        <taxon>Pseudomonadota</taxon>
        <taxon>Alphaproteobacteria</taxon>
        <taxon>Rhodobacterales</taxon>
        <taxon>Roseobacteraceae</taxon>
    </lineage>
</organism>
<reference evidence="2 3" key="1">
    <citation type="submission" date="2015-09" db="EMBL/GenBank/DDBJ databases">
        <authorList>
            <consortium name="Swine Surveillance"/>
        </authorList>
    </citation>
    <scope>NUCLEOTIDE SEQUENCE [LARGE SCALE GENOMIC DNA]</scope>
    <source>
        <strain evidence="2 3">CECT 7688</strain>
    </source>
</reference>
<sequence length="107" mass="11931">MAPRRKIQRDKAGQTKRTQRQRMAEYGLQEVTVYVPKDEAEGLRSRSSKLVAAARAKSVPDSMNKEDAKAIEALCSKDYSQFKLTKTSGSDEPQNDRNAPNTTIGQT</sequence>
<dbReference type="AlphaFoldDB" id="A0A0P1FBW4"/>
<proteinExistence type="predicted"/>
<dbReference type="EMBL" id="CYPW01000024">
    <property type="protein sequence ID" value="CUH53049.1"/>
    <property type="molecule type" value="Genomic_DNA"/>
</dbReference>
<evidence type="ECO:0000313" key="2">
    <source>
        <dbReference type="EMBL" id="CUH53049.1"/>
    </source>
</evidence>
<evidence type="ECO:0000313" key="3">
    <source>
        <dbReference type="Proteomes" id="UP000054823"/>
    </source>
</evidence>
<dbReference type="Proteomes" id="UP000054823">
    <property type="component" value="Unassembled WGS sequence"/>
</dbReference>
<feature type="region of interest" description="Disordered" evidence="1">
    <location>
        <begin position="84"/>
        <end position="107"/>
    </location>
</feature>
<protein>
    <submittedName>
        <fullName evidence="2">Uncharacterized protein</fullName>
    </submittedName>
</protein>
<feature type="region of interest" description="Disordered" evidence="1">
    <location>
        <begin position="1"/>
        <end position="22"/>
    </location>
</feature>